<dbReference type="InterPro" id="IPR015943">
    <property type="entry name" value="WD40/YVTN_repeat-like_dom_sf"/>
</dbReference>
<dbReference type="Gene3D" id="2.130.10.10">
    <property type="entry name" value="YVTN repeat-like/Quinoprotein amine dehydrogenase"/>
    <property type="match status" value="1"/>
</dbReference>
<dbReference type="GO" id="GO:0006606">
    <property type="term" value="P:protein import into nucleus"/>
    <property type="evidence" value="ECO:0007669"/>
    <property type="project" value="TreeGrafter"/>
</dbReference>
<keyword evidence="3" id="KW-0813">Transport</keyword>
<evidence type="ECO:0000256" key="4">
    <source>
        <dbReference type="ARBA" id="ARBA00023242"/>
    </source>
</evidence>
<keyword evidence="4" id="KW-0539">Nucleus</keyword>
<gene>
    <name evidence="7" type="primary">NUP133</name>
</gene>
<protein>
    <submittedName>
        <fullName evidence="7">Nuclear pore complex protein Nup133</fullName>
    </submittedName>
</protein>
<name>A0A2U3Y914_LEPWE</name>
<evidence type="ECO:0000256" key="2">
    <source>
        <dbReference type="ARBA" id="ARBA00005569"/>
    </source>
</evidence>
<dbReference type="GO" id="GO:0031080">
    <property type="term" value="C:nuclear pore outer ring"/>
    <property type="evidence" value="ECO:0007669"/>
    <property type="project" value="TreeGrafter"/>
</dbReference>
<reference evidence="7" key="1">
    <citation type="submission" date="2025-08" db="UniProtKB">
        <authorList>
            <consortium name="RefSeq"/>
        </authorList>
    </citation>
    <scope>IDENTIFICATION</scope>
    <source>
        <tissue evidence="7">Liver</tissue>
    </source>
</reference>
<evidence type="ECO:0000313" key="6">
    <source>
        <dbReference type="Proteomes" id="UP000245341"/>
    </source>
</evidence>
<dbReference type="PANTHER" id="PTHR13405">
    <property type="entry name" value="NUCLEAR PORE COMPLEX PROTEIN NUP133"/>
    <property type="match status" value="1"/>
</dbReference>
<evidence type="ECO:0000313" key="7">
    <source>
        <dbReference type="RefSeq" id="XP_006740098.1"/>
    </source>
</evidence>
<dbReference type="InterPro" id="IPR037624">
    <property type="entry name" value="Nup133-like"/>
</dbReference>
<dbReference type="GO" id="GO:0016973">
    <property type="term" value="P:poly(A)+ mRNA export from nucleus"/>
    <property type="evidence" value="ECO:0007669"/>
    <property type="project" value="TreeGrafter"/>
</dbReference>
<evidence type="ECO:0000256" key="5">
    <source>
        <dbReference type="SAM" id="MobiDB-lite"/>
    </source>
</evidence>
<accession>A0A2U3Y914</accession>
<dbReference type="FunFam" id="1.25.40.700:FF:000001">
    <property type="entry name" value="Nuclear pore complex protein"/>
    <property type="match status" value="1"/>
</dbReference>
<dbReference type="STRING" id="9713.A0A2U3Y914"/>
<dbReference type="Proteomes" id="UP000245341">
    <property type="component" value="Unplaced"/>
</dbReference>
<feature type="compositionally biased region" description="Low complexity" evidence="5">
    <location>
        <begin position="1"/>
        <end position="18"/>
    </location>
</feature>
<dbReference type="RefSeq" id="XP_006740098.1">
    <property type="nucleotide sequence ID" value="XM_006740035.2"/>
</dbReference>
<dbReference type="Gene3D" id="1.25.40.700">
    <property type="match status" value="1"/>
</dbReference>
<keyword evidence="6" id="KW-1185">Reference proteome</keyword>
<evidence type="ECO:0000256" key="3">
    <source>
        <dbReference type="ARBA" id="ARBA00022448"/>
    </source>
</evidence>
<comment type="similarity">
    <text evidence="2">Belongs to the nucleoporin Nup133 family.</text>
</comment>
<dbReference type="CTD" id="55746"/>
<sequence>MFPAVSSPRTPGPGTRRGPLGGVGPGSTPRATSRKGLSLASAVSSPVLFSPVGRRSSLSSRGTPTRILPHHCVTESMNYDVKTFGSSLPVKIMEALTLAEVDDQLTVHIDEGGWACLVCKEKLIIWKIALSPITKLSVCKELQLPPSDFHWSADLVALSYSDTAGETHSTQAVAVMVATREGSIRYWPSLAGEDIYTETFVDLGGDKTYSFLTAVQGGSFILSSLGSQLVRLIPDSLGKIHQHVLPQGQGMLSGIGRKVSSLLGILSPSSDLILSSVLWDRERASFYSLTSSNISKWELDDSSEKQAHSWDINRALKENITDAIWGSESNYEAIKEGVNIRYLDLKQNCDGLLILAAAWHPADNPCLIYYSLITVEDNGHQMSDAVTVEVTQYNPPFQSEDLIMCRLMVPNFSNQTAYLYTESAVYVCATGTGKFSLPREKIVFNTQGDSILGAGSCGGFPILFSRNSGLVSITSREGVSILAEDLEDSLASSVAGPSNESMVFEASTKNETIAQEDKTKLLKAAFLQYCRRVYSPPCLSFCILEMAEQERFLLHQETLPEQLLAEKQLSLSAMPVLTAPQLISLYICEENRRANEYDFKKALDLLEYIDEEEDVNINDLKLEILCKALQRDNWSSSDGKDDPIEVSKDSIFVKILQKLLKDGIQLSEYLPEVRDLLQADQLGSLKSNPYFEFVLKANYEYYVLGQM</sequence>
<feature type="region of interest" description="Disordered" evidence="5">
    <location>
        <begin position="1"/>
        <end position="36"/>
    </location>
</feature>
<dbReference type="GeneID" id="102744145"/>
<organism evidence="6 7">
    <name type="scientific">Leptonychotes weddellii</name>
    <name type="common">Weddell seal</name>
    <name type="synonym">Otaria weddellii</name>
    <dbReference type="NCBI Taxonomy" id="9713"/>
    <lineage>
        <taxon>Eukaryota</taxon>
        <taxon>Metazoa</taxon>
        <taxon>Chordata</taxon>
        <taxon>Craniata</taxon>
        <taxon>Vertebrata</taxon>
        <taxon>Euteleostomi</taxon>
        <taxon>Mammalia</taxon>
        <taxon>Eutheria</taxon>
        <taxon>Laurasiatheria</taxon>
        <taxon>Carnivora</taxon>
        <taxon>Caniformia</taxon>
        <taxon>Pinnipedia</taxon>
        <taxon>Phocidae</taxon>
        <taxon>Monachinae</taxon>
        <taxon>Lobodontini</taxon>
        <taxon>Leptonychotes</taxon>
    </lineage>
</organism>
<dbReference type="PANTHER" id="PTHR13405:SF11">
    <property type="entry name" value="NUCLEAR PORE COMPLEX PROTEIN NUP133"/>
    <property type="match status" value="1"/>
</dbReference>
<dbReference type="GO" id="GO:0000972">
    <property type="term" value="P:transcription-dependent tethering of RNA polymerase II gene DNA at nuclear periphery"/>
    <property type="evidence" value="ECO:0007669"/>
    <property type="project" value="TreeGrafter"/>
</dbReference>
<dbReference type="SUPFAM" id="SSF117289">
    <property type="entry name" value="Nucleoporin domain"/>
    <property type="match status" value="1"/>
</dbReference>
<comment type="subcellular location">
    <subcellularLocation>
        <location evidence="1">Nucleus</location>
    </subcellularLocation>
</comment>
<dbReference type="AlphaFoldDB" id="A0A2U3Y914"/>
<dbReference type="GO" id="GO:0017056">
    <property type="term" value="F:structural constituent of nuclear pore"/>
    <property type="evidence" value="ECO:0007669"/>
    <property type="project" value="InterPro"/>
</dbReference>
<dbReference type="OrthoDB" id="103454at2759"/>
<evidence type="ECO:0000256" key="1">
    <source>
        <dbReference type="ARBA" id="ARBA00004123"/>
    </source>
</evidence>
<dbReference type="KEGG" id="lww:102744145"/>
<proteinExistence type="inferred from homology"/>
<dbReference type="FunFam" id="2.130.10.10:FF:000238">
    <property type="entry name" value="Nuclear pore complex protein Nup133"/>
    <property type="match status" value="1"/>
</dbReference>